<protein>
    <submittedName>
        <fullName evidence="1">Uncharacterized protein</fullName>
    </submittedName>
</protein>
<reference evidence="1 2" key="1">
    <citation type="journal article" date="2022" name="DNA Res.">
        <title>Chromosomal-level genome assembly of the orchid tree Bauhinia variegata (Leguminosae; Cercidoideae) supports the allotetraploid origin hypothesis of Bauhinia.</title>
        <authorList>
            <person name="Zhong Y."/>
            <person name="Chen Y."/>
            <person name="Zheng D."/>
            <person name="Pang J."/>
            <person name="Liu Y."/>
            <person name="Luo S."/>
            <person name="Meng S."/>
            <person name="Qian L."/>
            <person name="Wei D."/>
            <person name="Dai S."/>
            <person name="Zhou R."/>
        </authorList>
    </citation>
    <scope>NUCLEOTIDE SEQUENCE [LARGE SCALE GENOMIC DNA]</scope>
    <source>
        <strain evidence="1">BV-YZ2020</strain>
    </source>
</reference>
<accession>A0ACB9PTL7</accession>
<organism evidence="1 2">
    <name type="scientific">Bauhinia variegata</name>
    <name type="common">Purple orchid tree</name>
    <name type="synonym">Phanera variegata</name>
    <dbReference type="NCBI Taxonomy" id="167791"/>
    <lineage>
        <taxon>Eukaryota</taxon>
        <taxon>Viridiplantae</taxon>
        <taxon>Streptophyta</taxon>
        <taxon>Embryophyta</taxon>
        <taxon>Tracheophyta</taxon>
        <taxon>Spermatophyta</taxon>
        <taxon>Magnoliopsida</taxon>
        <taxon>eudicotyledons</taxon>
        <taxon>Gunneridae</taxon>
        <taxon>Pentapetalae</taxon>
        <taxon>rosids</taxon>
        <taxon>fabids</taxon>
        <taxon>Fabales</taxon>
        <taxon>Fabaceae</taxon>
        <taxon>Cercidoideae</taxon>
        <taxon>Cercideae</taxon>
        <taxon>Bauhiniinae</taxon>
        <taxon>Bauhinia</taxon>
    </lineage>
</organism>
<comment type="caution">
    <text evidence="1">The sequence shown here is derived from an EMBL/GenBank/DDBJ whole genome shotgun (WGS) entry which is preliminary data.</text>
</comment>
<dbReference type="Proteomes" id="UP000828941">
    <property type="component" value="Chromosome 3"/>
</dbReference>
<proteinExistence type="predicted"/>
<evidence type="ECO:0000313" key="2">
    <source>
        <dbReference type="Proteomes" id="UP000828941"/>
    </source>
</evidence>
<gene>
    <name evidence="1" type="ORF">L6164_006011</name>
</gene>
<keyword evidence="2" id="KW-1185">Reference proteome</keyword>
<evidence type="ECO:0000313" key="1">
    <source>
        <dbReference type="EMBL" id="KAI4351675.1"/>
    </source>
</evidence>
<sequence length="683" mass="76836">MGYTVIWMVMPTRSFYLHWYYDIHAKTDPIHLGAQGVYFLLHMFPVLLIATLGCLYLHLERKLSVSEQNGKSKVGISKLALLRRPVVVTGPLGIVSWIELFFLAMFGLLLIWTFSSYLLGMFHNITQAEMGVLVWEAKLEISSLTLGLVGNVCLAFMFFPVSRGSSILQFIGLTSEASIRYHIWLGHAALFLFTAHGLGYLIYWIYTDKTSEILKWSKTGISNVAGEVSMLAGLILWATTFSRIRRKVFELFFYTHYLYIVFVVFFVLHVGFAFSCLMLPGFYLFLIDRYLRFLQSQQRISLVSARVLPCDVVELNFSKNPGLWYAPASVIFINIPSISKLQWHPFTINSCSETDPDKLSVIVKSAGSWSGTLYQKLSSSPPIDQLNISIEGPYGTDSTFYSRHELLVMVSGGSGIAPCISIIRKLLFEANNGGGKAPRVLLIAAFKKALDLTMLDLLLPDSGTNFDMSRVQLQIEAYVTREKQPGTNDRKLLQTLCFKPDASDVPISAVLGQNGWLYLGMIISSSFLLFLVLIGTLTRFYIYPIDHDTEEIYPLFVRSILNMIFVCMSIAIIATIAFIWNKKKNRDLKQVKNMKNPTPITSPGLVSRNSDIELESLPFQPFVQATKVHYGGRPNLKEILSNCEGSSIGVLVSGPREMRHEVATICSSGLKDNCHFESISFTW</sequence>
<dbReference type="EMBL" id="CM039428">
    <property type="protein sequence ID" value="KAI4351675.1"/>
    <property type="molecule type" value="Genomic_DNA"/>
</dbReference>
<name>A0ACB9PTL7_BAUVA</name>